<proteinExistence type="predicted"/>
<dbReference type="VEuPathDB" id="CryptoDB:Vbra_21234"/>
<sequence>MTALINGGADINAAGADYRKRPIRVAIAAANERAVGLLLQRGVQLQGTVAIRLPGRFDVRGFPTTPQCELQLLSIYQRLIRQDSTLATIPDEDVPGLVYDAADWERGCFSQSFINQYLDLLLANGADDLRTVDRHGFAPLDMAVAAGSPWVAEWVCRHVESEEVNRGMPNSPIRTPLAMAASRLDSRNRLLEGNGFGEDIKEDIRTRQIPNAKTIIRTLLRAGADISSMSAVAIGAPRRQRHLVQTEYATVLNGLSNVTMSAINAALAPQRDHSMILARLLPLAPHNDGRDPAPSPLSFGPHEAEGIAWKIGAFLHEPPAAAAAIDEYLIGHSQLRRRMRTAVAHFVKSAATRTSGNREVVGDMANVGGVMVRVPLQCFAVRGQQGGQHRLLGVREVVHKARLDEAASHGVTGGVVKGFNEHLGDGDCVFEWQQRGYIHKATRLFVALGIE</sequence>
<dbReference type="AlphaFoldDB" id="A0A0G4F8C6"/>
<evidence type="ECO:0000313" key="2">
    <source>
        <dbReference type="Proteomes" id="UP000041254"/>
    </source>
</evidence>
<organism evidence="1 2">
    <name type="scientific">Vitrella brassicaformis (strain CCMP3155)</name>
    <dbReference type="NCBI Taxonomy" id="1169540"/>
    <lineage>
        <taxon>Eukaryota</taxon>
        <taxon>Sar</taxon>
        <taxon>Alveolata</taxon>
        <taxon>Colpodellida</taxon>
        <taxon>Vitrellaceae</taxon>
        <taxon>Vitrella</taxon>
    </lineage>
</organism>
<evidence type="ECO:0000313" key="1">
    <source>
        <dbReference type="EMBL" id="CEM08958.1"/>
    </source>
</evidence>
<keyword evidence="2" id="KW-1185">Reference proteome</keyword>
<dbReference type="Gene3D" id="1.25.40.20">
    <property type="entry name" value="Ankyrin repeat-containing domain"/>
    <property type="match status" value="1"/>
</dbReference>
<dbReference type="EMBL" id="CDMY01000390">
    <property type="protein sequence ID" value="CEM08958.1"/>
    <property type="molecule type" value="Genomic_DNA"/>
</dbReference>
<dbReference type="Proteomes" id="UP000041254">
    <property type="component" value="Unassembled WGS sequence"/>
</dbReference>
<accession>A0A0G4F8C6</accession>
<dbReference type="InParanoid" id="A0A0G4F8C6"/>
<dbReference type="PhylomeDB" id="A0A0G4F8C6"/>
<gene>
    <name evidence="1" type="ORF">Vbra_21234</name>
</gene>
<dbReference type="InterPro" id="IPR036770">
    <property type="entry name" value="Ankyrin_rpt-contain_sf"/>
</dbReference>
<reference evidence="1 2" key="1">
    <citation type="submission" date="2014-11" db="EMBL/GenBank/DDBJ databases">
        <authorList>
            <person name="Zhu J."/>
            <person name="Qi W."/>
            <person name="Song R."/>
        </authorList>
    </citation>
    <scope>NUCLEOTIDE SEQUENCE [LARGE SCALE GENOMIC DNA]</scope>
</reference>
<name>A0A0G4F8C6_VITBC</name>
<dbReference type="SUPFAM" id="SSF48403">
    <property type="entry name" value="Ankyrin repeat"/>
    <property type="match status" value="1"/>
</dbReference>
<protein>
    <submittedName>
        <fullName evidence="1">Uncharacterized protein</fullName>
    </submittedName>
</protein>